<name>A0AAN9YCW4_9PEZI</name>
<reference evidence="2 3" key="1">
    <citation type="journal article" date="2023" name="PLoS ONE">
        <title>Cytospora paraplurivora sp. nov. isolated from orchards with fruit tree decline syndrome in Ontario, Canada.</title>
        <authorList>
            <person name="Ilyukhin E."/>
            <person name="Nguyen H.D.T."/>
            <person name="Castle A.J."/>
            <person name="Ellouze W."/>
        </authorList>
    </citation>
    <scope>NUCLEOTIDE SEQUENCE [LARGE SCALE GENOMIC DNA]</scope>
    <source>
        <strain evidence="2 3">FDS-564</strain>
    </source>
</reference>
<comment type="caution">
    <text evidence="2">The sequence shown here is derived from an EMBL/GenBank/DDBJ whole genome shotgun (WGS) entry which is preliminary data.</text>
</comment>
<sequence length="63" mass="7142">MGTNGHEATLGEQKGEVSRSKFSSQRHSKNLKYDDGNGLRSRIAAGRYFVESNSKFCQWQFTL</sequence>
<evidence type="ECO:0000256" key="1">
    <source>
        <dbReference type="SAM" id="MobiDB-lite"/>
    </source>
</evidence>
<organism evidence="2 3">
    <name type="scientific">Cytospora paraplurivora</name>
    <dbReference type="NCBI Taxonomy" id="2898453"/>
    <lineage>
        <taxon>Eukaryota</taxon>
        <taxon>Fungi</taxon>
        <taxon>Dikarya</taxon>
        <taxon>Ascomycota</taxon>
        <taxon>Pezizomycotina</taxon>
        <taxon>Sordariomycetes</taxon>
        <taxon>Sordariomycetidae</taxon>
        <taxon>Diaporthales</taxon>
        <taxon>Cytosporaceae</taxon>
        <taxon>Cytospora</taxon>
    </lineage>
</organism>
<evidence type="ECO:0000313" key="2">
    <source>
        <dbReference type="EMBL" id="KAK7735218.1"/>
    </source>
</evidence>
<dbReference type="AlphaFoldDB" id="A0AAN9YCW4"/>
<dbReference type="EMBL" id="JAJSPL020000040">
    <property type="protein sequence ID" value="KAK7735218.1"/>
    <property type="molecule type" value="Genomic_DNA"/>
</dbReference>
<keyword evidence="3" id="KW-1185">Reference proteome</keyword>
<evidence type="ECO:0000313" key="3">
    <source>
        <dbReference type="Proteomes" id="UP001320245"/>
    </source>
</evidence>
<feature type="region of interest" description="Disordered" evidence="1">
    <location>
        <begin position="1"/>
        <end position="36"/>
    </location>
</feature>
<dbReference type="Proteomes" id="UP001320245">
    <property type="component" value="Unassembled WGS sequence"/>
</dbReference>
<gene>
    <name evidence="2" type="ORF">SLS53_007608</name>
</gene>
<protein>
    <submittedName>
        <fullName evidence="2">Uncharacterized protein</fullName>
    </submittedName>
</protein>
<accession>A0AAN9YCW4</accession>
<proteinExistence type="predicted"/>